<name>E2EA09_PROLC</name>
<dbReference type="GO" id="GO:0006412">
    <property type="term" value="P:translation"/>
    <property type="evidence" value="ECO:0007669"/>
    <property type="project" value="InterPro"/>
</dbReference>
<gene>
    <name evidence="5" type="primary">rps19</name>
    <name evidence="5" type="ORF">PROLAC_049</name>
</gene>
<dbReference type="GeneID" id="9480824"/>
<protein>
    <submittedName>
        <fullName evidence="5">Ribosomal protein S19</fullName>
    </submittedName>
</protein>
<evidence type="ECO:0000256" key="1">
    <source>
        <dbReference type="ARBA" id="ARBA00007345"/>
    </source>
</evidence>
<dbReference type="Gene3D" id="3.30.860.10">
    <property type="entry name" value="30s Ribosomal Protein S19, Chain A"/>
    <property type="match status" value="1"/>
</dbReference>
<organism evidence="5">
    <name type="scientific">Proteromonas lacertae</name>
    <name type="common">Stramenopile</name>
    <name type="synonym">Monocercomonoides lacertae</name>
    <dbReference type="NCBI Taxonomy" id="42746"/>
    <lineage>
        <taxon>Eukaryota</taxon>
        <taxon>Sar</taxon>
        <taxon>Stramenopiles</taxon>
        <taxon>Bigyra</taxon>
        <taxon>Opalozoa</taxon>
        <taxon>Opalinata</taxon>
        <taxon>Proteromonadidae</taxon>
        <taxon>Proteromonas</taxon>
    </lineage>
</organism>
<dbReference type="InterPro" id="IPR023575">
    <property type="entry name" value="Ribosomal_uS19_SF"/>
</dbReference>
<keyword evidence="2 4" id="KW-0689">Ribosomal protein</keyword>
<dbReference type="PRINTS" id="PR00975">
    <property type="entry name" value="RIBOSOMALS19"/>
</dbReference>
<evidence type="ECO:0000313" key="5">
    <source>
        <dbReference type="EMBL" id="ADD46364.1"/>
    </source>
</evidence>
<dbReference type="EMBL" id="GU563431">
    <property type="protein sequence ID" value="ADD46364.1"/>
    <property type="molecule type" value="Genomic_DNA"/>
</dbReference>
<keyword evidence="3 4" id="KW-0687">Ribonucleoprotein</keyword>
<dbReference type="SUPFAM" id="SSF54570">
    <property type="entry name" value="Ribosomal protein S19"/>
    <property type="match status" value="1"/>
</dbReference>
<keyword evidence="5" id="KW-0496">Mitochondrion</keyword>
<sequence length="87" mass="10385">MKLFKTINKEILNINISDKKIQIKSRNSNILPQFLNKQLLIYNGKIFQPIFVIKEHLNNKMGNYSLTRKHCIHSRPKLKNKIRIKKI</sequence>
<reference evidence="5" key="1">
    <citation type="journal article" date="2010" name="Genome Biol. Evol.">
        <title>A linear molecule with two large inverted repeats: the mitochondrial genome of the stramenopile Proteromonas lacertae.</title>
        <authorList>
            <person name="Perez-Brocal V."/>
            <person name="Shahar-Golan R."/>
            <person name="Clark C.G."/>
        </authorList>
    </citation>
    <scope>NUCLEOTIDE SEQUENCE</scope>
</reference>
<evidence type="ECO:0000256" key="2">
    <source>
        <dbReference type="ARBA" id="ARBA00022980"/>
    </source>
</evidence>
<dbReference type="PIRSF" id="PIRSF002144">
    <property type="entry name" value="Ribosomal_S19"/>
    <property type="match status" value="1"/>
</dbReference>
<dbReference type="GO" id="GO:0003735">
    <property type="term" value="F:structural constituent of ribosome"/>
    <property type="evidence" value="ECO:0007669"/>
    <property type="project" value="InterPro"/>
</dbReference>
<evidence type="ECO:0000256" key="3">
    <source>
        <dbReference type="ARBA" id="ARBA00023274"/>
    </source>
</evidence>
<proteinExistence type="inferred from homology"/>
<dbReference type="AlphaFoldDB" id="E2EA09"/>
<accession>E2EA09</accession>
<dbReference type="HAMAP" id="MF_00531">
    <property type="entry name" value="Ribosomal_uS19"/>
    <property type="match status" value="1"/>
</dbReference>
<dbReference type="Pfam" id="PF00203">
    <property type="entry name" value="Ribosomal_S19"/>
    <property type="match status" value="1"/>
</dbReference>
<dbReference type="RefSeq" id="YP_003795226.1">
    <property type="nucleotide sequence ID" value="NC_014338.1"/>
</dbReference>
<evidence type="ECO:0000256" key="4">
    <source>
        <dbReference type="RuleBase" id="RU003485"/>
    </source>
</evidence>
<dbReference type="GO" id="GO:1990904">
    <property type="term" value="C:ribonucleoprotein complex"/>
    <property type="evidence" value="ECO:0007669"/>
    <property type="project" value="UniProtKB-KW"/>
</dbReference>
<dbReference type="GO" id="GO:0005840">
    <property type="term" value="C:ribosome"/>
    <property type="evidence" value="ECO:0007669"/>
    <property type="project" value="UniProtKB-KW"/>
</dbReference>
<geneLocation type="mitochondrion" evidence="5"/>
<comment type="similarity">
    <text evidence="1 4">Belongs to the universal ribosomal protein uS19 family.</text>
</comment>
<dbReference type="InterPro" id="IPR002222">
    <property type="entry name" value="Ribosomal_uS19"/>
</dbReference>